<gene>
    <name evidence="2" type="ORF">AAGV28_09040</name>
</gene>
<evidence type="ECO:0000259" key="1">
    <source>
        <dbReference type="Pfam" id="PF00534"/>
    </source>
</evidence>
<keyword evidence="3" id="KW-1185">Reference proteome</keyword>
<dbReference type="EC" id="2.4.-.-" evidence="2"/>
<proteinExistence type="predicted"/>
<keyword evidence="2" id="KW-0328">Glycosyltransferase</keyword>
<dbReference type="Gene3D" id="3.40.50.2000">
    <property type="entry name" value="Glycogen Phosphorylase B"/>
    <property type="match status" value="2"/>
</dbReference>
<dbReference type="CDD" id="cd03801">
    <property type="entry name" value="GT4_PimA-like"/>
    <property type="match status" value="1"/>
</dbReference>
<protein>
    <submittedName>
        <fullName evidence="2">Glycosyltransferase family 4 protein</fullName>
        <ecNumber evidence="2">2.4.-.-</ecNumber>
    </submittedName>
</protein>
<evidence type="ECO:0000313" key="2">
    <source>
        <dbReference type="EMBL" id="MFA9191513.1"/>
    </source>
</evidence>
<feature type="domain" description="Glycosyl transferase family 1" evidence="1">
    <location>
        <begin position="156"/>
        <end position="314"/>
    </location>
</feature>
<comment type="caution">
    <text evidence="2">The sequence shown here is derived from an EMBL/GenBank/DDBJ whole genome shotgun (WGS) entry which is preliminary data.</text>
</comment>
<dbReference type="Pfam" id="PF00534">
    <property type="entry name" value="Glycos_transf_1"/>
    <property type="match status" value="1"/>
</dbReference>
<reference evidence="2 3" key="1">
    <citation type="submission" date="2024-04" db="EMBL/GenBank/DDBJ databases">
        <title>New Clade of Flavobacterium.</title>
        <authorList>
            <person name="Matos L."/>
            <person name="Proenca D.N."/>
            <person name="Fransisco R.M."/>
            <person name="Chung A.P."/>
            <person name="Maccario L."/>
            <person name="Sorensen S.J."/>
            <person name="Morais P.V."/>
        </authorList>
    </citation>
    <scope>NUCLEOTIDE SEQUENCE [LARGE SCALE GENOMIC DNA]</scope>
    <source>
        <strain evidence="2 3">FZUC8N2.13</strain>
    </source>
</reference>
<dbReference type="PANTHER" id="PTHR12526:SF630">
    <property type="entry name" value="GLYCOSYLTRANSFERASE"/>
    <property type="match status" value="1"/>
</dbReference>
<dbReference type="GO" id="GO:0016757">
    <property type="term" value="F:glycosyltransferase activity"/>
    <property type="evidence" value="ECO:0007669"/>
    <property type="project" value="UniProtKB-KW"/>
</dbReference>
<keyword evidence="2" id="KW-0808">Transferase</keyword>
<name>A0ABV4TBX7_9FLAO</name>
<dbReference type="RefSeq" id="WP_373406498.1">
    <property type="nucleotide sequence ID" value="NZ_JBCFQL010000008.1"/>
</dbReference>
<evidence type="ECO:0000313" key="3">
    <source>
        <dbReference type="Proteomes" id="UP001574169"/>
    </source>
</evidence>
<dbReference type="InterPro" id="IPR001296">
    <property type="entry name" value="Glyco_trans_1"/>
</dbReference>
<dbReference type="PANTHER" id="PTHR12526">
    <property type="entry name" value="GLYCOSYLTRANSFERASE"/>
    <property type="match status" value="1"/>
</dbReference>
<accession>A0ABV4TBX7</accession>
<sequence length="338" mass="38136">MKILLFSHSFYPNIGGIESISLMLANNFYNRQDVSVIVVTRTKEIGSQLFPFQVVRNPSVKEITNLLSWCDVVFENNPCLSMTWPNLLMRKPKIVGLQTWIGAPNEKITFQQKLKKQILSDYNVVTACSSKIKTFIYNKAIVIGNPYDSNNFLQQAVNKKYDFVFVGRLVSDKGADMCIDLLNELNNFNVNQYSLTIIGDGPEMKKLRKLAATYNLTNQIRFLGFLQAEAIAKELNEHRYLLVPSRWEEPFGIVALEGMACGCIPIVSDGGGLPDAVGKAGVVFERNSLLSLIQSTIQLLENKEQQTNLLAYAQAHLSLHTEKKVSQRYFDIILDTLK</sequence>
<dbReference type="Proteomes" id="UP001574169">
    <property type="component" value="Unassembled WGS sequence"/>
</dbReference>
<dbReference type="EMBL" id="JBCFQL010000008">
    <property type="protein sequence ID" value="MFA9191513.1"/>
    <property type="molecule type" value="Genomic_DNA"/>
</dbReference>
<dbReference type="SUPFAM" id="SSF53756">
    <property type="entry name" value="UDP-Glycosyltransferase/glycogen phosphorylase"/>
    <property type="match status" value="1"/>
</dbReference>
<organism evidence="2 3">
    <name type="scientific">Flavobacterium zubiriense</name>
    <dbReference type="NCBI Taxonomy" id="3138075"/>
    <lineage>
        <taxon>Bacteria</taxon>
        <taxon>Pseudomonadati</taxon>
        <taxon>Bacteroidota</taxon>
        <taxon>Flavobacteriia</taxon>
        <taxon>Flavobacteriales</taxon>
        <taxon>Flavobacteriaceae</taxon>
        <taxon>Flavobacterium</taxon>
    </lineage>
</organism>